<proteinExistence type="predicted"/>
<dbReference type="Proteomes" id="UP000789702">
    <property type="component" value="Unassembled WGS sequence"/>
</dbReference>
<name>A0ACA9KWW1_9GLOM</name>
<comment type="caution">
    <text evidence="1">The sequence shown here is derived from an EMBL/GenBank/DDBJ whole genome shotgun (WGS) entry which is preliminary data.</text>
</comment>
<reference evidence="1" key="1">
    <citation type="submission" date="2021-06" db="EMBL/GenBank/DDBJ databases">
        <authorList>
            <person name="Kallberg Y."/>
            <person name="Tangrot J."/>
            <person name="Rosling A."/>
        </authorList>
    </citation>
    <scope>NUCLEOTIDE SEQUENCE</scope>
    <source>
        <strain evidence="1">IL203A</strain>
    </source>
</reference>
<evidence type="ECO:0000313" key="1">
    <source>
        <dbReference type="EMBL" id="CAG8498675.1"/>
    </source>
</evidence>
<sequence>MGYGKLQKIINNIATSTNINFDNSRLITNYSCHHIAIQLLKNNSVSESELKAFFRHCSCESLADYCQTSDNQHITNTTMLIPFLLQDLDLDKYEYDNFYGGFLDEELDSNNGPYNINNGSVQSISTI</sequence>
<dbReference type="EMBL" id="CAJVPU010002300">
    <property type="protein sequence ID" value="CAG8498675.1"/>
    <property type="molecule type" value="Genomic_DNA"/>
</dbReference>
<evidence type="ECO:0000313" key="2">
    <source>
        <dbReference type="Proteomes" id="UP000789702"/>
    </source>
</evidence>
<gene>
    <name evidence="1" type="ORF">DHETER_LOCUS2903</name>
</gene>
<accession>A0ACA9KWW1</accession>
<keyword evidence="2" id="KW-1185">Reference proteome</keyword>
<organism evidence="1 2">
    <name type="scientific">Dentiscutata heterogama</name>
    <dbReference type="NCBI Taxonomy" id="1316150"/>
    <lineage>
        <taxon>Eukaryota</taxon>
        <taxon>Fungi</taxon>
        <taxon>Fungi incertae sedis</taxon>
        <taxon>Mucoromycota</taxon>
        <taxon>Glomeromycotina</taxon>
        <taxon>Glomeromycetes</taxon>
        <taxon>Diversisporales</taxon>
        <taxon>Gigasporaceae</taxon>
        <taxon>Dentiscutata</taxon>
    </lineage>
</organism>
<protein>
    <submittedName>
        <fullName evidence="1">4726_t:CDS:1</fullName>
    </submittedName>
</protein>